<feature type="compositionally biased region" description="Basic residues" evidence="1">
    <location>
        <begin position="128"/>
        <end position="141"/>
    </location>
</feature>
<dbReference type="EMBL" id="BX284606">
    <property type="protein sequence ID" value="CCD61170.1"/>
    <property type="molecule type" value="Genomic_DNA"/>
</dbReference>
<dbReference type="AlphaFoldDB" id="G5EFZ2"/>
<gene>
    <name evidence="3 5" type="ORF">AC8.11</name>
    <name evidence="2 6" type="ORF">AC8.4</name>
    <name evidence="3" type="ORF">CELE_AC8.11</name>
    <name evidence="2" type="ORF">CELE_AC8.4</name>
</gene>
<evidence type="ECO:0000256" key="1">
    <source>
        <dbReference type="SAM" id="MobiDB-lite"/>
    </source>
</evidence>
<sequence>MNAVRRILFWNFMMISKKGNRAISKKEPKPPSTSGLKLCDRRGGRGSANNDVRLYAEYSDPSYFQDTTNNADDVISEDEAEVPAGSTSSRGSTFSKRRSEAMSEESEKSENSSLSYKKVQNKPEQSHGRRPKRKINTRSQKRFSPSPSPVRPRKSMILQPLLKNSPVSTQIEVCDSKMSSDDEDEYTRNMDGGEQYDSTVSTDSETRDPVEIDSDSE</sequence>
<evidence type="ECO:0000313" key="4">
    <source>
        <dbReference type="Proteomes" id="UP000001940"/>
    </source>
</evidence>
<protein>
    <submittedName>
        <fullName evidence="2">Uncharacterized protein</fullName>
    </submittedName>
</protein>
<dbReference type="CTD" id="180378"/>
<reference evidence="2" key="2">
    <citation type="submission" date="2003-03" db="EMBL/GenBank/DDBJ databases">
        <authorList>
            <person name="Sulson J.E."/>
            <person name="Waterston R."/>
        </authorList>
    </citation>
    <scope>NUCLEOTIDE SEQUENCE</scope>
    <source>
        <strain evidence="2">Bristol N2</strain>
    </source>
</reference>
<dbReference type="GeneID" id="180378"/>
<dbReference type="WormBase" id="AC8.4">
    <property type="protein sequence ID" value="CE20439"/>
    <property type="gene ID" value="WBGene00007076"/>
</dbReference>
<dbReference type="Proteomes" id="UP000001940">
    <property type="component" value="Chromosome X"/>
</dbReference>
<dbReference type="RefSeq" id="NP_001379538.1">
    <property type="nucleotide sequence ID" value="NM_001392713.1"/>
</dbReference>
<evidence type="ECO:0000313" key="2">
    <source>
        <dbReference type="EMBL" id="CCD61170.1"/>
    </source>
</evidence>
<feature type="compositionally biased region" description="Polar residues" evidence="1">
    <location>
        <begin position="85"/>
        <end position="94"/>
    </location>
</feature>
<dbReference type="Bgee" id="WBGene00007076">
    <property type="expression patterns" value="Expressed in pharyngeal muscle cell (C elegans) and 3 other cell types or tissues"/>
</dbReference>
<name>G5EFZ2_CAEEL</name>
<keyword evidence="4" id="KW-1185">Reference proteome</keyword>
<dbReference type="HOGENOM" id="CLU_1273286_0_0_1"/>
<dbReference type="AGR" id="WB:WBGene00043989"/>
<proteinExistence type="predicted"/>
<reference evidence="2" key="3">
    <citation type="submission" date="2024-10" db="EMBL/GenBank/DDBJ databases">
        <authorList>
            <consortium name="WormBase Consortium"/>
            <person name="WormBase"/>
        </authorList>
    </citation>
    <scope>NUCLEOTIDE SEQUENCE</scope>
    <source>
        <strain evidence="2">Bristol N2</strain>
    </source>
</reference>
<feature type="region of interest" description="Disordered" evidence="1">
    <location>
        <begin position="79"/>
        <end position="217"/>
    </location>
</feature>
<dbReference type="EMBL" id="BX284606">
    <property type="protein sequence ID" value="CCD61173.1"/>
    <property type="molecule type" value="Genomic_DNA"/>
</dbReference>
<dbReference type="KEGG" id="cel:CELE_AC8.11"/>
<feature type="compositionally biased region" description="Basic and acidic residues" evidence="1">
    <location>
        <begin position="97"/>
        <end position="110"/>
    </location>
</feature>
<feature type="region of interest" description="Disordered" evidence="1">
    <location>
        <begin position="20"/>
        <end position="51"/>
    </location>
</feature>
<dbReference type="GeneID" id="3565009"/>
<evidence type="ECO:0000313" key="3">
    <source>
        <dbReference type="EMBL" id="CCD61173.1"/>
    </source>
</evidence>
<dbReference type="RefSeq" id="NP_508043.1">
    <property type="nucleotide sequence ID" value="NM_075642.1"/>
</dbReference>
<accession>G5EFZ2</accession>
<organism evidence="2 4">
    <name type="scientific">Caenorhabditis elegans</name>
    <dbReference type="NCBI Taxonomy" id="6239"/>
    <lineage>
        <taxon>Eukaryota</taxon>
        <taxon>Metazoa</taxon>
        <taxon>Ecdysozoa</taxon>
        <taxon>Nematoda</taxon>
        <taxon>Chromadorea</taxon>
        <taxon>Rhabditida</taxon>
        <taxon>Rhabditina</taxon>
        <taxon>Rhabditomorpha</taxon>
        <taxon>Rhabditoidea</taxon>
        <taxon>Rhabditidae</taxon>
        <taxon>Peloderinae</taxon>
        <taxon>Caenorhabditis</taxon>
    </lineage>
</organism>
<reference evidence="2 4" key="1">
    <citation type="journal article" date="1998" name="Science">
        <title>Genome sequence of the nematode C. elegans: a platform for investigating biology.</title>
        <authorList>
            <consortium name="The C. elegans sequencing consortium"/>
            <person name="Sulson J.E."/>
            <person name="Waterston R."/>
        </authorList>
    </citation>
    <scope>NUCLEOTIDE SEQUENCE [LARGE SCALE GENOMIC DNA]</scope>
    <source>
        <strain evidence="2 4">Bristol N2</strain>
    </source>
</reference>
<dbReference type="PaxDb" id="6239-AC8.11"/>
<dbReference type="WormBase" id="AC8.11">
    <property type="protein sequence ID" value="CE20439"/>
    <property type="gene ID" value="WBGene00043989"/>
</dbReference>
<dbReference type="CTD" id="3565009"/>
<dbReference type="PIR" id="T18603">
    <property type="entry name" value="T18603"/>
</dbReference>
<dbReference type="KEGG" id="cel:CELE_AC8.4"/>
<dbReference type="AGR" id="WB:WBGene00007076"/>
<evidence type="ECO:0000313" key="5">
    <source>
        <dbReference type="WormBase" id="AC8.11"/>
    </source>
</evidence>
<evidence type="ECO:0000313" key="6">
    <source>
        <dbReference type="WormBase" id="AC8.4"/>
    </source>
</evidence>